<organism evidence="1 2">
    <name type="scientific">Arsenophonus nasoniae</name>
    <name type="common">son-killer infecting Nasonia vitripennis</name>
    <dbReference type="NCBI Taxonomy" id="638"/>
    <lineage>
        <taxon>Bacteria</taxon>
        <taxon>Pseudomonadati</taxon>
        <taxon>Pseudomonadota</taxon>
        <taxon>Gammaproteobacteria</taxon>
        <taxon>Enterobacterales</taxon>
        <taxon>Morganellaceae</taxon>
        <taxon>Arsenophonus</taxon>
    </lineage>
</organism>
<dbReference type="Proteomes" id="UP001177597">
    <property type="component" value="Chromosome"/>
</dbReference>
<sequence length="46" mass="5343">MRQNRYPLVGTPNDIVNGIEQLYNPGLSGTALTFVNYRDEFSYFRD</sequence>
<proteinExistence type="predicted"/>
<dbReference type="EMBL" id="CP123498">
    <property type="protein sequence ID" value="WGL95838.1"/>
    <property type="molecule type" value="Genomic_DNA"/>
</dbReference>
<protein>
    <submittedName>
        <fullName evidence="1">Uncharacterized protein</fullName>
    </submittedName>
</protein>
<dbReference type="RefSeq" id="WP_280629579.1">
    <property type="nucleotide sequence ID" value="NZ_CP123498.1"/>
</dbReference>
<evidence type="ECO:0000313" key="1">
    <source>
        <dbReference type="EMBL" id="WGL95838.1"/>
    </source>
</evidence>
<accession>A0AA95K7Y3</accession>
<dbReference type="AlphaFoldDB" id="A0AA95K7Y3"/>
<name>A0AA95K7Y3_9GAMM</name>
<reference evidence="1" key="1">
    <citation type="submission" date="2023-04" db="EMBL/GenBank/DDBJ databases">
        <title>Genome dynamics across the evolutionary transition to endosymbiosis.</title>
        <authorList>
            <person name="Siozios S."/>
            <person name="Nadal-Jimenez P."/>
            <person name="Azagi T."/>
            <person name="Sprong H."/>
            <person name="Frost C.L."/>
            <person name="Parratt S.R."/>
            <person name="Taylor G."/>
            <person name="Brettell L."/>
            <person name="Lew K.C."/>
            <person name="Croft L."/>
            <person name="King K.C."/>
            <person name="Brockhurst M.A."/>
            <person name="Hypsa V."/>
            <person name="Novakova E."/>
            <person name="Darby A.C."/>
            <person name="Hurst G.D.D."/>
        </authorList>
    </citation>
    <scope>NUCLEOTIDE SEQUENCE</scope>
    <source>
        <strain evidence="1">AIh</strain>
    </source>
</reference>
<evidence type="ECO:0000313" key="2">
    <source>
        <dbReference type="Proteomes" id="UP001177597"/>
    </source>
</evidence>
<gene>
    <name evidence="1" type="ORF">QE207_04350</name>
</gene>